<organism evidence="2 3">
    <name type="scientific">Solanum pinnatisectum</name>
    <name type="common">tansyleaf nightshade</name>
    <dbReference type="NCBI Taxonomy" id="50273"/>
    <lineage>
        <taxon>Eukaryota</taxon>
        <taxon>Viridiplantae</taxon>
        <taxon>Streptophyta</taxon>
        <taxon>Embryophyta</taxon>
        <taxon>Tracheophyta</taxon>
        <taxon>Spermatophyta</taxon>
        <taxon>Magnoliopsida</taxon>
        <taxon>eudicotyledons</taxon>
        <taxon>Gunneridae</taxon>
        <taxon>Pentapetalae</taxon>
        <taxon>asterids</taxon>
        <taxon>lamiids</taxon>
        <taxon>Solanales</taxon>
        <taxon>Solanaceae</taxon>
        <taxon>Solanoideae</taxon>
        <taxon>Solaneae</taxon>
        <taxon>Solanum</taxon>
    </lineage>
</organism>
<evidence type="ECO:0000259" key="1">
    <source>
        <dbReference type="PROSITE" id="PS50181"/>
    </source>
</evidence>
<dbReference type="Pfam" id="PF00646">
    <property type="entry name" value="F-box"/>
    <property type="match status" value="1"/>
</dbReference>
<accession>A0AAV9LH34</accession>
<dbReference type="InterPro" id="IPR001810">
    <property type="entry name" value="F-box_dom"/>
</dbReference>
<dbReference type="Gene3D" id="1.20.1280.50">
    <property type="match status" value="1"/>
</dbReference>
<name>A0AAV9LH34_9SOLN</name>
<keyword evidence="3" id="KW-1185">Reference proteome</keyword>
<dbReference type="Proteomes" id="UP001311915">
    <property type="component" value="Unassembled WGS sequence"/>
</dbReference>
<proteinExistence type="predicted"/>
<sequence length="68" mass="7623">MAEEQLSSEIEVLILSDRVSGKTSHQHINQSNPTIHFDLPTEIVIEIFLKLPVKSLLKIKSVSKSGMH</sequence>
<dbReference type="SUPFAM" id="SSF81383">
    <property type="entry name" value="F-box domain"/>
    <property type="match status" value="1"/>
</dbReference>
<dbReference type="AlphaFoldDB" id="A0AAV9LH34"/>
<dbReference type="PROSITE" id="PS50181">
    <property type="entry name" value="FBOX"/>
    <property type="match status" value="1"/>
</dbReference>
<feature type="domain" description="F-box" evidence="1">
    <location>
        <begin position="33"/>
        <end position="68"/>
    </location>
</feature>
<comment type="caution">
    <text evidence="2">The sequence shown here is derived from an EMBL/GenBank/DDBJ whole genome shotgun (WGS) entry which is preliminary data.</text>
</comment>
<evidence type="ECO:0000313" key="3">
    <source>
        <dbReference type="Proteomes" id="UP001311915"/>
    </source>
</evidence>
<evidence type="ECO:0000313" key="2">
    <source>
        <dbReference type="EMBL" id="KAK4724588.1"/>
    </source>
</evidence>
<protein>
    <recommendedName>
        <fullName evidence="1">F-box domain-containing protein</fullName>
    </recommendedName>
</protein>
<dbReference type="InterPro" id="IPR036047">
    <property type="entry name" value="F-box-like_dom_sf"/>
</dbReference>
<dbReference type="EMBL" id="JAWPEI010000006">
    <property type="protein sequence ID" value="KAK4724588.1"/>
    <property type="molecule type" value="Genomic_DNA"/>
</dbReference>
<reference evidence="2 3" key="1">
    <citation type="submission" date="2023-10" db="EMBL/GenBank/DDBJ databases">
        <title>Genome-Wide Identification Analysis in wild type Solanum Pinnatisectum Reveals Some Genes Defensing Phytophthora Infestans.</title>
        <authorList>
            <person name="Sun C."/>
        </authorList>
    </citation>
    <scope>NUCLEOTIDE SEQUENCE [LARGE SCALE GENOMIC DNA]</scope>
    <source>
        <strain evidence="2">LQN</strain>
        <tissue evidence="2">Leaf</tissue>
    </source>
</reference>
<gene>
    <name evidence="2" type="ORF">R3W88_027367</name>
</gene>